<dbReference type="EMBL" id="FO203503">
    <property type="protein sequence ID" value="CCK81760.1"/>
    <property type="molecule type" value="Genomic_DNA"/>
</dbReference>
<feature type="transmembrane region" description="Helical" evidence="8">
    <location>
        <begin position="331"/>
        <end position="351"/>
    </location>
</feature>
<feature type="transmembrane region" description="Helical" evidence="8">
    <location>
        <begin position="47"/>
        <end position="65"/>
    </location>
</feature>
<feature type="transmembrane region" description="Helical" evidence="8">
    <location>
        <begin position="357"/>
        <end position="375"/>
    </location>
</feature>
<keyword evidence="4" id="KW-1003">Cell membrane</keyword>
<evidence type="ECO:0000256" key="5">
    <source>
        <dbReference type="ARBA" id="ARBA00022692"/>
    </source>
</evidence>
<feature type="domain" description="Major facilitator superfamily (MFS) profile" evidence="9">
    <location>
        <begin position="11"/>
        <end position="470"/>
    </location>
</feature>
<sequence>MTPAYEKKWQIFFLVATSIFMSTLDSSIVNVALPYMMQDLQTDIQTIQWVVLIYLVTVSALLLTFGRLSDIKGRKPVYVMGFTIFVVGSFFCGMAQTPLFLIVARILQGVGASMLMACSPALIVDAFPVQERGKALGMIGAVVAAGLTTGPVAGGMILEYLSWPFIFYINIPIGIVAAIGGIFVLNDVKGAQASREPMDKTGSLLLIIMLSSLIVFMTQLSRWGVFSIPFFFFAALCILASIGFAVNEAKSDYPLFDLELLKIKLFVFPVMSSSILFAALFVIIFMMPFYLTYPCGFSASKTGMIMIVPFLFLLFVSPISGMLYDRLGSRRLCVTGMSVLMLSLVSLMYLHPAMGCVSILWRIALAGIGTALYVSPNNTAVMSCVPLSRRGIASGAVATARNIGMVIGVALAGLIFSSSFSTLTNGSSLENYLAVMEPFFMISFKRTMLMGVVLSIVGIGVTFARGKELKE</sequence>
<dbReference type="InterPro" id="IPR004638">
    <property type="entry name" value="EmrB-like"/>
</dbReference>
<dbReference type="Gene3D" id="1.20.1250.20">
    <property type="entry name" value="MFS general substrate transporter like domains"/>
    <property type="match status" value="1"/>
</dbReference>
<dbReference type="InterPro" id="IPR036259">
    <property type="entry name" value="MFS_trans_sf"/>
</dbReference>
<evidence type="ECO:0000256" key="2">
    <source>
        <dbReference type="ARBA" id="ARBA00008537"/>
    </source>
</evidence>
<dbReference type="CDD" id="cd17321">
    <property type="entry name" value="MFS_MMR_MDR_like"/>
    <property type="match status" value="1"/>
</dbReference>
<evidence type="ECO:0000313" key="11">
    <source>
        <dbReference type="Proteomes" id="UP000007347"/>
    </source>
</evidence>
<dbReference type="InterPro" id="IPR011701">
    <property type="entry name" value="MFS"/>
</dbReference>
<feature type="transmembrane region" description="Helical" evidence="8">
    <location>
        <begin position="226"/>
        <end position="246"/>
    </location>
</feature>
<dbReference type="PROSITE" id="PS50850">
    <property type="entry name" value="MFS"/>
    <property type="match status" value="1"/>
</dbReference>
<feature type="transmembrane region" description="Helical" evidence="8">
    <location>
        <begin position="102"/>
        <end position="123"/>
    </location>
</feature>
<feature type="transmembrane region" description="Helical" evidence="8">
    <location>
        <begin position="135"/>
        <end position="153"/>
    </location>
</feature>
<comment type="similarity">
    <text evidence="2">Belongs to the major facilitator superfamily. EmrB family.</text>
</comment>
<dbReference type="GO" id="GO:0022857">
    <property type="term" value="F:transmembrane transporter activity"/>
    <property type="evidence" value="ECO:0007669"/>
    <property type="project" value="InterPro"/>
</dbReference>
<dbReference type="PANTHER" id="PTHR42718">
    <property type="entry name" value="MAJOR FACILITATOR SUPERFAMILY MULTIDRUG TRANSPORTER MFSC"/>
    <property type="match status" value="1"/>
</dbReference>
<name>K0NM01_DESTT</name>
<evidence type="ECO:0000256" key="1">
    <source>
        <dbReference type="ARBA" id="ARBA00004651"/>
    </source>
</evidence>
<evidence type="ECO:0000256" key="6">
    <source>
        <dbReference type="ARBA" id="ARBA00022989"/>
    </source>
</evidence>
<evidence type="ECO:0000256" key="4">
    <source>
        <dbReference type="ARBA" id="ARBA00022475"/>
    </source>
</evidence>
<dbReference type="GO" id="GO:0005886">
    <property type="term" value="C:plasma membrane"/>
    <property type="evidence" value="ECO:0007669"/>
    <property type="project" value="UniProtKB-SubCell"/>
</dbReference>
<keyword evidence="7 8" id="KW-0472">Membrane</keyword>
<dbReference type="Pfam" id="PF07690">
    <property type="entry name" value="MFS_1"/>
    <property type="match status" value="1"/>
</dbReference>
<feature type="transmembrane region" description="Helical" evidence="8">
    <location>
        <begin position="12"/>
        <end position="35"/>
    </location>
</feature>
<dbReference type="PRINTS" id="PR01036">
    <property type="entry name" value="TCRTETB"/>
</dbReference>
<keyword evidence="11" id="KW-1185">Reference proteome</keyword>
<evidence type="ECO:0000256" key="3">
    <source>
        <dbReference type="ARBA" id="ARBA00022448"/>
    </source>
</evidence>
<protein>
    <submittedName>
        <fullName evidence="10">Drug resistance transporter EmrB/QacA subfamily</fullName>
    </submittedName>
</protein>
<dbReference type="NCBIfam" id="TIGR00711">
    <property type="entry name" value="efflux_EmrB"/>
    <property type="match status" value="1"/>
</dbReference>
<dbReference type="STRING" id="651182.TOL2_C36030"/>
<proteinExistence type="inferred from homology"/>
<evidence type="ECO:0000259" key="9">
    <source>
        <dbReference type="PROSITE" id="PS50850"/>
    </source>
</evidence>
<feature type="transmembrane region" description="Helical" evidence="8">
    <location>
        <begin position="440"/>
        <end position="464"/>
    </location>
</feature>
<feature type="transmembrane region" description="Helical" evidence="8">
    <location>
        <begin position="204"/>
        <end position="220"/>
    </location>
</feature>
<dbReference type="InterPro" id="IPR020846">
    <property type="entry name" value="MFS_dom"/>
</dbReference>
<reference evidence="10 11" key="1">
    <citation type="journal article" date="2013" name="Environ. Microbiol.">
        <title>Complete genome, catabolic sub-proteomes and key-metabolites of Desulfobacula toluolica Tol2, a marine, aromatic compound-degrading, sulfate-reducing bacterium.</title>
        <authorList>
            <person name="Wohlbrand L."/>
            <person name="Jacob J.H."/>
            <person name="Kube M."/>
            <person name="Mussmann M."/>
            <person name="Jarling R."/>
            <person name="Beck A."/>
            <person name="Amann R."/>
            <person name="Wilkes H."/>
            <person name="Reinhardt R."/>
            <person name="Rabus R."/>
        </authorList>
    </citation>
    <scope>NUCLEOTIDE SEQUENCE [LARGE SCALE GENOMIC DNA]</scope>
    <source>
        <strain evidence="11">DSM 7467 / Tol2</strain>
    </source>
</reference>
<feature type="transmembrane region" description="Helical" evidence="8">
    <location>
        <begin position="165"/>
        <end position="184"/>
    </location>
</feature>
<feature type="transmembrane region" description="Helical" evidence="8">
    <location>
        <begin position="266"/>
        <end position="291"/>
    </location>
</feature>
<dbReference type="SUPFAM" id="SSF103473">
    <property type="entry name" value="MFS general substrate transporter"/>
    <property type="match status" value="1"/>
</dbReference>
<keyword evidence="3" id="KW-0813">Transport</keyword>
<evidence type="ECO:0000256" key="8">
    <source>
        <dbReference type="SAM" id="Phobius"/>
    </source>
</evidence>
<feature type="transmembrane region" description="Helical" evidence="8">
    <location>
        <begin position="303"/>
        <end position="324"/>
    </location>
</feature>
<keyword evidence="5 8" id="KW-0812">Transmembrane</keyword>
<feature type="transmembrane region" description="Helical" evidence="8">
    <location>
        <begin position="77"/>
        <end position="96"/>
    </location>
</feature>
<evidence type="ECO:0000313" key="10">
    <source>
        <dbReference type="EMBL" id="CCK81760.1"/>
    </source>
</evidence>
<gene>
    <name evidence="10" type="ordered locus">TOL2_C36030</name>
</gene>
<dbReference type="KEGG" id="dto:TOL2_C36030"/>
<feature type="transmembrane region" description="Helical" evidence="8">
    <location>
        <begin position="396"/>
        <end position="420"/>
    </location>
</feature>
<dbReference type="Proteomes" id="UP000007347">
    <property type="component" value="Chromosome"/>
</dbReference>
<keyword evidence="6 8" id="KW-1133">Transmembrane helix</keyword>
<organism evidence="10 11">
    <name type="scientific">Desulfobacula toluolica (strain DSM 7467 / Tol2)</name>
    <dbReference type="NCBI Taxonomy" id="651182"/>
    <lineage>
        <taxon>Bacteria</taxon>
        <taxon>Pseudomonadati</taxon>
        <taxon>Thermodesulfobacteriota</taxon>
        <taxon>Desulfobacteria</taxon>
        <taxon>Desulfobacterales</taxon>
        <taxon>Desulfobacteraceae</taxon>
        <taxon>Desulfobacula</taxon>
    </lineage>
</organism>
<dbReference type="RefSeq" id="WP_014958948.1">
    <property type="nucleotide sequence ID" value="NC_018645.1"/>
</dbReference>
<dbReference type="Gene3D" id="1.20.1720.10">
    <property type="entry name" value="Multidrug resistance protein D"/>
    <property type="match status" value="1"/>
</dbReference>
<dbReference type="OrthoDB" id="9807274at2"/>
<dbReference type="AlphaFoldDB" id="K0NM01"/>
<dbReference type="PANTHER" id="PTHR42718:SF9">
    <property type="entry name" value="MAJOR FACILITATOR SUPERFAMILY MULTIDRUG TRANSPORTER MFSC"/>
    <property type="match status" value="1"/>
</dbReference>
<accession>K0NM01</accession>
<dbReference type="HOGENOM" id="CLU_000960_28_3_7"/>
<evidence type="ECO:0000256" key="7">
    <source>
        <dbReference type="ARBA" id="ARBA00023136"/>
    </source>
</evidence>
<comment type="subcellular location">
    <subcellularLocation>
        <location evidence="1">Cell membrane</location>
        <topology evidence="1">Multi-pass membrane protein</topology>
    </subcellularLocation>
</comment>
<dbReference type="PATRIC" id="fig|651182.5.peg.4229"/>